<comment type="similarity">
    <text evidence="1 8">Belongs to the 2-oxoacid dehydrogenase family.</text>
</comment>
<name>A0A2N4U5A6_9BURK</name>
<organism evidence="11 12">
    <name type="scientific">Pollutimonas subterranea</name>
    <dbReference type="NCBI Taxonomy" id="2045210"/>
    <lineage>
        <taxon>Bacteria</taxon>
        <taxon>Pseudomonadati</taxon>
        <taxon>Pseudomonadota</taxon>
        <taxon>Betaproteobacteria</taxon>
        <taxon>Burkholderiales</taxon>
        <taxon>Alcaligenaceae</taxon>
        <taxon>Pollutimonas</taxon>
    </lineage>
</organism>
<comment type="cofactor">
    <cofactor evidence="8">
        <name>(R)-lipoate</name>
        <dbReference type="ChEBI" id="CHEBI:83088"/>
    </cofactor>
    <text evidence="8">Binds 1 lipoyl cofactor covalently.</text>
</comment>
<dbReference type="EC" id="2.3.1.12" evidence="8"/>
<dbReference type="PANTHER" id="PTHR23151:SF90">
    <property type="entry name" value="DIHYDROLIPOYLLYSINE-RESIDUE ACETYLTRANSFERASE COMPONENT OF PYRUVATE DEHYDROGENASE COMPLEX, MITOCHONDRIAL-RELATED"/>
    <property type="match status" value="1"/>
</dbReference>
<evidence type="ECO:0000313" key="11">
    <source>
        <dbReference type="EMBL" id="PLC50205.1"/>
    </source>
</evidence>
<dbReference type="InterPro" id="IPR000089">
    <property type="entry name" value="Biotin_lipoyl"/>
</dbReference>
<dbReference type="InterPro" id="IPR036625">
    <property type="entry name" value="E3-bd_dom_sf"/>
</dbReference>
<keyword evidence="4 8" id="KW-0450">Lipoyl</keyword>
<evidence type="ECO:0000313" key="12">
    <source>
        <dbReference type="Proteomes" id="UP000234190"/>
    </source>
</evidence>
<dbReference type="Gene3D" id="2.40.50.100">
    <property type="match status" value="1"/>
</dbReference>
<comment type="caution">
    <text evidence="11">The sequence shown here is derived from an EMBL/GenBank/DDBJ whole genome shotgun (WGS) entry which is preliminary data.</text>
</comment>
<comment type="subunit">
    <text evidence="2">Forms a 24-polypeptide structural core with octahedral symmetry.</text>
</comment>
<keyword evidence="3 8" id="KW-0808">Transferase</keyword>
<dbReference type="FunFam" id="3.30.559.10:FF:000003">
    <property type="entry name" value="Acetyltransferase component of pyruvate dehydrogenase complex"/>
    <property type="match status" value="1"/>
</dbReference>
<dbReference type="CDD" id="cd06849">
    <property type="entry name" value="lipoyl_domain"/>
    <property type="match status" value="1"/>
</dbReference>
<feature type="domain" description="Lipoyl-binding" evidence="9">
    <location>
        <begin position="2"/>
        <end position="77"/>
    </location>
</feature>
<dbReference type="GO" id="GO:0006086">
    <property type="term" value="P:pyruvate decarboxylation to acetyl-CoA"/>
    <property type="evidence" value="ECO:0007669"/>
    <property type="project" value="InterPro"/>
</dbReference>
<evidence type="ECO:0000256" key="7">
    <source>
        <dbReference type="ARBA" id="ARBA00048370"/>
    </source>
</evidence>
<dbReference type="RefSeq" id="WP_102073752.1">
    <property type="nucleotide sequence ID" value="NZ_PDNW01000006.1"/>
</dbReference>
<dbReference type="InterPro" id="IPR023213">
    <property type="entry name" value="CAT-like_dom_sf"/>
</dbReference>
<accession>A0A2N4U5A6</accession>
<reference evidence="11 12" key="1">
    <citation type="submission" date="2017-10" db="EMBL/GenBank/DDBJ databases">
        <title>Two draft genome sequences of Pusillimonas sp. strains isolated from a nitrate- and radionuclide-contaminated groundwater in Russia.</title>
        <authorList>
            <person name="Grouzdev D.S."/>
            <person name="Tourova T.P."/>
            <person name="Goeva M.A."/>
            <person name="Babich T.L."/>
            <person name="Sokolova D.S."/>
            <person name="Abdullin R."/>
            <person name="Poltaraus A.B."/>
            <person name="Toshchakov S.V."/>
            <person name="Nazina T.N."/>
        </authorList>
    </citation>
    <scope>NUCLEOTIDE SEQUENCE [LARGE SCALE GENOMIC DNA]</scope>
    <source>
        <strain evidence="11 12">JR1/69-3-13</strain>
    </source>
</reference>
<dbReference type="Pfam" id="PF02817">
    <property type="entry name" value="E3_binding"/>
    <property type="match status" value="1"/>
</dbReference>
<dbReference type="GO" id="GO:0004742">
    <property type="term" value="F:dihydrolipoyllysine-residue acetyltransferase activity"/>
    <property type="evidence" value="ECO:0007669"/>
    <property type="project" value="UniProtKB-UniRule"/>
</dbReference>
<dbReference type="Pfam" id="PF00198">
    <property type="entry name" value="2-oxoacid_dh"/>
    <property type="match status" value="1"/>
</dbReference>
<dbReference type="EMBL" id="PDNW01000006">
    <property type="protein sequence ID" value="PLC50205.1"/>
    <property type="molecule type" value="Genomic_DNA"/>
</dbReference>
<dbReference type="InterPro" id="IPR006257">
    <property type="entry name" value="LAT1"/>
</dbReference>
<gene>
    <name evidence="11" type="ORF">CR159_09380</name>
</gene>
<dbReference type="InterPro" id="IPR001078">
    <property type="entry name" value="2-oxoacid_DH_actylTfrase"/>
</dbReference>
<evidence type="ECO:0000256" key="8">
    <source>
        <dbReference type="RuleBase" id="RU361137"/>
    </source>
</evidence>
<dbReference type="Gene3D" id="4.10.320.10">
    <property type="entry name" value="E3-binding domain"/>
    <property type="match status" value="1"/>
</dbReference>
<comment type="catalytic activity">
    <reaction evidence="7 8">
        <text>N(6)-[(R)-dihydrolipoyl]-L-lysyl-[protein] + acetyl-CoA = N(6)-[(R)-S(8)-acetyldihydrolipoyl]-L-lysyl-[protein] + CoA</text>
        <dbReference type="Rhea" id="RHEA:17017"/>
        <dbReference type="Rhea" id="RHEA-COMP:10475"/>
        <dbReference type="Rhea" id="RHEA-COMP:10478"/>
        <dbReference type="ChEBI" id="CHEBI:57287"/>
        <dbReference type="ChEBI" id="CHEBI:57288"/>
        <dbReference type="ChEBI" id="CHEBI:83100"/>
        <dbReference type="ChEBI" id="CHEBI:83111"/>
        <dbReference type="EC" id="2.3.1.12"/>
    </reaction>
</comment>
<evidence type="ECO:0000256" key="1">
    <source>
        <dbReference type="ARBA" id="ARBA00007317"/>
    </source>
</evidence>
<dbReference type="InterPro" id="IPR011053">
    <property type="entry name" value="Single_hybrid_motif"/>
</dbReference>
<dbReference type="InterPro" id="IPR004167">
    <property type="entry name" value="PSBD"/>
</dbReference>
<keyword evidence="5 8" id="KW-0012">Acyltransferase</keyword>
<evidence type="ECO:0000256" key="3">
    <source>
        <dbReference type="ARBA" id="ARBA00022679"/>
    </source>
</evidence>
<dbReference type="Proteomes" id="UP000234190">
    <property type="component" value="Unassembled WGS sequence"/>
</dbReference>
<dbReference type="SUPFAM" id="SSF52777">
    <property type="entry name" value="CoA-dependent acyltransferases"/>
    <property type="match status" value="1"/>
</dbReference>
<dbReference type="PROSITE" id="PS51826">
    <property type="entry name" value="PSBD"/>
    <property type="match status" value="1"/>
</dbReference>
<dbReference type="AlphaFoldDB" id="A0A2N4U5A6"/>
<dbReference type="InterPro" id="IPR045257">
    <property type="entry name" value="E2/Pdx1"/>
</dbReference>
<protein>
    <recommendedName>
        <fullName evidence="8">Acetyltransferase component of pyruvate dehydrogenase complex</fullName>
        <ecNumber evidence="8">2.3.1.12</ecNumber>
    </recommendedName>
</protein>
<dbReference type="Gene3D" id="3.30.559.10">
    <property type="entry name" value="Chloramphenicol acetyltransferase-like domain"/>
    <property type="match status" value="1"/>
</dbReference>
<dbReference type="GO" id="GO:0045254">
    <property type="term" value="C:pyruvate dehydrogenase complex"/>
    <property type="evidence" value="ECO:0007669"/>
    <property type="project" value="UniProtKB-UniRule"/>
</dbReference>
<dbReference type="InterPro" id="IPR003016">
    <property type="entry name" value="2-oxoA_DH_lipoyl-BS"/>
</dbReference>
<evidence type="ECO:0000256" key="2">
    <source>
        <dbReference type="ARBA" id="ARBA00011484"/>
    </source>
</evidence>
<evidence type="ECO:0000256" key="6">
    <source>
        <dbReference type="ARBA" id="ARBA00025211"/>
    </source>
</evidence>
<dbReference type="OrthoDB" id="2086224at2"/>
<keyword evidence="11" id="KW-0670">Pyruvate</keyword>
<keyword evidence="12" id="KW-1185">Reference proteome</keyword>
<dbReference type="SUPFAM" id="SSF51230">
    <property type="entry name" value="Single hybrid motif"/>
    <property type="match status" value="1"/>
</dbReference>
<dbReference type="SUPFAM" id="SSF47005">
    <property type="entry name" value="Peripheral subunit-binding domain of 2-oxo acid dehydrogenase complex"/>
    <property type="match status" value="1"/>
</dbReference>
<feature type="domain" description="Peripheral subunit-binding (PSBD)" evidence="10">
    <location>
        <begin position="138"/>
        <end position="175"/>
    </location>
</feature>
<dbReference type="PROSITE" id="PS00189">
    <property type="entry name" value="LIPOYL"/>
    <property type="match status" value="1"/>
</dbReference>
<evidence type="ECO:0000259" key="10">
    <source>
        <dbReference type="PROSITE" id="PS51826"/>
    </source>
</evidence>
<sequence>MATLIRMPEVAANTDSAVIVSWTKQQGDTVAQGDCLAEIETEKAVIEFNAEQSGVLGRILVQAGEDTAVGTPIAVLLAQGEKEADISALLSENTDAHEPLETGVTTPHVTVEQPRADTGTDTDTLAPVASVATRGRIFASPLAKRLARTAGIDLAALKGSGPQGRIIKRDVQAASIATRSADTSTAKVAQGTAAVASDASDQSYTDVPHTSMRRTIARRLSESKQTVPHFYLRADCRMDALLALRAQINQAAPRKISVNDIIVKAVGVALRQMPEMNVSWTEAALRHYEAVDVAVAVSTPAGLMTPVVKAVDAKPLSIISCNIADLAQRARDGKLAPKEYQGGSFTVSNLGMYGVQEFSAIINPPQAAILAVGSVEMRPVVDDGALGMASLMTVTLSVDHRAIDGALAAKWLGVFKKIIENPLSALI</sequence>
<evidence type="ECO:0000256" key="5">
    <source>
        <dbReference type="ARBA" id="ARBA00023315"/>
    </source>
</evidence>
<comment type="function">
    <text evidence="6">The pyruvate dehydrogenase complex catalyzes the overall conversion of pyruvate to acetyl-CoA and CO(2). It contains multiple copies of three enzymatic components: pyruvate dehydrogenase (E1), dihydrolipoamide acetyltransferase (E2) and lipoamide dehydrogenase (E3).</text>
</comment>
<evidence type="ECO:0000259" key="9">
    <source>
        <dbReference type="PROSITE" id="PS50968"/>
    </source>
</evidence>
<dbReference type="PANTHER" id="PTHR23151">
    <property type="entry name" value="DIHYDROLIPOAMIDE ACETYL/SUCCINYL-TRANSFERASE-RELATED"/>
    <property type="match status" value="1"/>
</dbReference>
<proteinExistence type="inferred from homology"/>
<dbReference type="PROSITE" id="PS50968">
    <property type="entry name" value="BIOTINYL_LIPOYL"/>
    <property type="match status" value="1"/>
</dbReference>
<dbReference type="NCBIfam" id="TIGR01349">
    <property type="entry name" value="PDHac_trf_mito"/>
    <property type="match status" value="1"/>
</dbReference>
<dbReference type="Pfam" id="PF00364">
    <property type="entry name" value="Biotin_lipoyl"/>
    <property type="match status" value="1"/>
</dbReference>
<evidence type="ECO:0000256" key="4">
    <source>
        <dbReference type="ARBA" id="ARBA00022823"/>
    </source>
</evidence>